<feature type="region of interest" description="Disordered" evidence="1">
    <location>
        <begin position="1"/>
        <end position="37"/>
    </location>
</feature>
<dbReference type="Pfam" id="PF06172">
    <property type="entry name" value="Cupin_5"/>
    <property type="match status" value="1"/>
</dbReference>
<organism evidence="3 4">
    <name type="scientific">Halovulum marinum</name>
    <dbReference type="NCBI Taxonomy" id="2662447"/>
    <lineage>
        <taxon>Bacteria</taxon>
        <taxon>Pseudomonadati</taxon>
        <taxon>Pseudomonadota</taxon>
        <taxon>Alphaproteobacteria</taxon>
        <taxon>Rhodobacterales</taxon>
        <taxon>Paracoccaceae</taxon>
        <taxon>Halovulum</taxon>
    </lineage>
</organism>
<feature type="region of interest" description="Disordered" evidence="1">
    <location>
        <begin position="74"/>
        <end position="183"/>
    </location>
</feature>
<gene>
    <name evidence="3" type="ORF">GE300_11375</name>
</gene>
<comment type="caution">
    <text evidence="3">The sequence shown here is derived from an EMBL/GenBank/DDBJ whole genome shotgun (WGS) entry which is preliminary data.</text>
</comment>
<protein>
    <recommendedName>
        <fullName evidence="2">DUF985 domain-containing protein</fullName>
    </recommendedName>
</protein>
<feature type="compositionally biased region" description="Pro residues" evidence="1">
    <location>
        <begin position="129"/>
        <end position="152"/>
    </location>
</feature>
<dbReference type="InterPro" id="IPR009327">
    <property type="entry name" value="Cupin_DUF985"/>
</dbReference>
<feature type="compositionally biased region" description="Low complexity" evidence="1">
    <location>
        <begin position="28"/>
        <end position="37"/>
    </location>
</feature>
<dbReference type="EMBL" id="WIND01000007">
    <property type="protein sequence ID" value="MSU90212.1"/>
    <property type="molecule type" value="Genomic_DNA"/>
</dbReference>
<name>A0A6L5Z2H2_9RHOB</name>
<dbReference type="InterPro" id="IPR014710">
    <property type="entry name" value="RmlC-like_jellyroll"/>
</dbReference>
<proteinExistence type="predicted"/>
<dbReference type="RefSeq" id="WP_154446685.1">
    <property type="nucleotide sequence ID" value="NZ_WIND01000007.1"/>
</dbReference>
<dbReference type="Proteomes" id="UP000474957">
    <property type="component" value="Unassembled WGS sequence"/>
</dbReference>
<dbReference type="InterPro" id="IPR011051">
    <property type="entry name" value="RmlC_Cupin_sf"/>
</dbReference>
<sequence length="183" mass="19765">MDTRELIDRRKPEPAPHPEGGWHRESWRAAAAPGTRPAGLPIYHLLEAGQRSHWPRLDSAEAGHFHAGSALRLEMASGSAAPPETHLPGPGSGRAARLVAGGAKPRRMDAGRMRRSRPAPKPAVRDRPPGPPPRTAGSRPPPARKVSPPPARPRWTRAGPGDMNGPFRRRDAPCPTPSRRSCI</sequence>
<dbReference type="SUPFAM" id="SSF51182">
    <property type="entry name" value="RmlC-like cupins"/>
    <property type="match status" value="1"/>
</dbReference>
<dbReference type="Gene3D" id="2.60.120.10">
    <property type="entry name" value="Jelly Rolls"/>
    <property type="match status" value="1"/>
</dbReference>
<keyword evidence="4" id="KW-1185">Reference proteome</keyword>
<evidence type="ECO:0000256" key="1">
    <source>
        <dbReference type="SAM" id="MobiDB-lite"/>
    </source>
</evidence>
<evidence type="ECO:0000313" key="4">
    <source>
        <dbReference type="Proteomes" id="UP000474957"/>
    </source>
</evidence>
<feature type="compositionally biased region" description="Basic and acidic residues" evidence="1">
    <location>
        <begin position="1"/>
        <end position="27"/>
    </location>
</feature>
<accession>A0A6L5Z2H2</accession>
<dbReference type="AlphaFoldDB" id="A0A6L5Z2H2"/>
<evidence type="ECO:0000259" key="2">
    <source>
        <dbReference type="Pfam" id="PF06172"/>
    </source>
</evidence>
<evidence type="ECO:0000313" key="3">
    <source>
        <dbReference type="EMBL" id="MSU90212.1"/>
    </source>
</evidence>
<feature type="domain" description="DUF985" evidence="2">
    <location>
        <begin position="15"/>
        <end position="79"/>
    </location>
</feature>
<reference evidence="3 4" key="1">
    <citation type="submission" date="2019-10" db="EMBL/GenBank/DDBJ databases">
        <title>Cognatihalovulum marinum gen. nov. sp. nov., a new member of the family Rhodobacteraceae isolated from deep seawater of the Northwest Indian Ocean.</title>
        <authorList>
            <person name="Ruan C."/>
            <person name="Wang J."/>
            <person name="Zheng X."/>
            <person name="Song L."/>
            <person name="Zhu Y."/>
            <person name="Huang Y."/>
            <person name="Lu Z."/>
            <person name="Du W."/>
            <person name="Huang L."/>
            <person name="Dai X."/>
        </authorList>
    </citation>
    <scope>NUCLEOTIDE SEQUENCE [LARGE SCALE GENOMIC DNA]</scope>
    <source>
        <strain evidence="3 4">2CG4</strain>
    </source>
</reference>